<protein>
    <submittedName>
        <fullName evidence="3">Uncharacterized protein</fullName>
    </submittedName>
</protein>
<evidence type="ECO:0000313" key="4">
    <source>
        <dbReference type="Proteomes" id="UP000054097"/>
    </source>
</evidence>
<sequence length="595" mass="65321">MFIPAQGSWSLDARASSIIFPLRNETLVRTISLCVSLTGLFVVSVLLGMGIEKVAVRRLARVPEPEFDVSFFLSLLVISLSFLFFFFSLVITHGIGLSFDPLACSVISDGYFVFISLIKFSFYSYLWERTESLWRTTSAQKLPFLYRMSIVVAWQLIGVAVGILSSVFGSSSHFESHAQCPFDIRNEAGIILLALDCLVAAVFAIKVSMLLLRSKSIEGAKQITWKCLFGSLLIPAVSFTTIGIPIILGGKEMGWVCLLSGSCSSGLLAIAAKWVQSTLHRGRLSVRGRSSENFPWIDPAATSGVSTAGLVVHDAPPDPVPAQPETLSCSPARPQMEILSSPYSVGMEPHDGGVDSFSLDGLSGPEDTSPSYIVPSPDIEKGDAYEASFYKEPSPTNPSPYGPRRPSKARVKVKPYLPSINTARTYSIDHWVPSTPISPLEQLRSFQFPPLPTPDSPDNTSFAQAQHPSLSFMHSEFQIVDLVDHSFDYRHRNSSPTLQVTRSRIPRKESVPAKGILKSSSTGRVDRIGSATSARRPSIAQTVQNYWFPRKPSAQASSLDEYQISEDVRTRGHAYRHSSTGTIEYDYAETVDSRS</sequence>
<keyword evidence="2" id="KW-1133">Transmembrane helix</keyword>
<feature type="transmembrane region" description="Helical" evidence="2">
    <location>
        <begin position="111"/>
        <end position="127"/>
    </location>
</feature>
<keyword evidence="2" id="KW-0812">Transmembrane</keyword>
<feature type="transmembrane region" description="Helical" evidence="2">
    <location>
        <begin position="148"/>
        <end position="168"/>
    </location>
</feature>
<organism evidence="3 4">
    <name type="scientific">Serendipita vermifera MAFF 305830</name>
    <dbReference type="NCBI Taxonomy" id="933852"/>
    <lineage>
        <taxon>Eukaryota</taxon>
        <taxon>Fungi</taxon>
        <taxon>Dikarya</taxon>
        <taxon>Basidiomycota</taxon>
        <taxon>Agaricomycotina</taxon>
        <taxon>Agaricomycetes</taxon>
        <taxon>Sebacinales</taxon>
        <taxon>Serendipitaceae</taxon>
        <taxon>Serendipita</taxon>
    </lineage>
</organism>
<dbReference type="AlphaFoldDB" id="A0A0C3AS43"/>
<dbReference type="HOGENOM" id="CLU_458679_0_0_1"/>
<gene>
    <name evidence="3" type="ORF">M408DRAFT_324154</name>
</gene>
<accession>A0A0C3AS43</accession>
<reference evidence="4" key="2">
    <citation type="submission" date="2015-01" db="EMBL/GenBank/DDBJ databases">
        <title>Evolutionary Origins and Diversification of the Mycorrhizal Mutualists.</title>
        <authorList>
            <consortium name="DOE Joint Genome Institute"/>
            <consortium name="Mycorrhizal Genomics Consortium"/>
            <person name="Kohler A."/>
            <person name="Kuo A."/>
            <person name="Nagy L.G."/>
            <person name="Floudas D."/>
            <person name="Copeland A."/>
            <person name="Barry K.W."/>
            <person name="Cichocki N."/>
            <person name="Veneault-Fourrey C."/>
            <person name="LaButti K."/>
            <person name="Lindquist E.A."/>
            <person name="Lipzen A."/>
            <person name="Lundell T."/>
            <person name="Morin E."/>
            <person name="Murat C."/>
            <person name="Riley R."/>
            <person name="Ohm R."/>
            <person name="Sun H."/>
            <person name="Tunlid A."/>
            <person name="Henrissat B."/>
            <person name="Grigoriev I.V."/>
            <person name="Hibbett D.S."/>
            <person name="Martin F."/>
        </authorList>
    </citation>
    <scope>NUCLEOTIDE SEQUENCE [LARGE SCALE GENOMIC DNA]</scope>
    <source>
        <strain evidence="4">MAFF 305830</strain>
    </source>
</reference>
<keyword evidence="2" id="KW-0472">Membrane</keyword>
<reference evidence="3 4" key="1">
    <citation type="submission" date="2014-04" db="EMBL/GenBank/DDBJ databases">
        <authorList>
            <consortium name="DOE Joint Genome Institute"/>
            <person name="Kuo A."/>
            <person name="Zuccaro A."/>
            <person name="Kohler A."/>
            <person name="Nagy L.G."/>
            <person name="Floudas D."/>
            <person name="Copeland A."/>
            <person name="Barry K.W."/>
            <person name="Cichocki N."/>
            <person name="Veneault-Fourrey C."/>
            <person name="LaButti K."/>
            <person name="Lindquist E.A."/>
            <person name="Lipzen A."/>
            <person name="Lundell T."/>
            <person name="Morin E."/>
            <person name="Murat C."/>
            <person name="Sun H."/>
            <person name="Tunlid A."/>
            <person name="Henrissat B."/>
            <person name="Grigoriev I.V."/>
            <person name="Hibbett D.S."/>
            <person name="Martin F."/>
            <person name="Nordberg H.P."/>
            <person name="Cantor M.N."/>
            <person name="Hua S.X."/>
        </authorList>
    </citation>
    <scope>NUCLEOTIDE SEQUENCE [LARGE SCALE GENOMIC DNA]</scope>
    <source>
        <strain evidence="3 4">MAFF 305830</strain>
    </source>
</reference>
<name>A0A0C3AS43_SERVB</name>
<evidence type="ECO:0000256" key="2">
    <source>
        <dbReference type="SAM" id="Phobius"/>
    </source>
</evidence>
<dbReference type="Proteomes" id="UP000054097">
    <property type="component" value="Unassembled WGS sequence"/>
</dbReference>
<proteinExistence type="predicted"/>
<keyword evidence="4" id="KW-1185">Reference proteome</keyword>
<feature type="transmembrane region" description="Helical" evidence="2">
    <location>
        <begin position="223"/>
        <end position="247"/>
    </location>
</feature>
<evidence type="ECO:0000256" key="1">
    <source>
        <dbReference type="SAM" id="MobiDB-lite"/>
    </source>
</evidence>
<feature type="region of interest" description="Disordered" evidence="1">
    <location>
        <begin position="350"/>
        <end position="410"/>
    </location>
</feature>
<feature type="transmembrane region" description="Helical" evidence="2">
    <location>
        <begin position="188"/>
        <end position="211"/>
    </location>
</feature>
<dbReference type="EMBL" id="KN824364">
    <property type="protein sequence ID" value="KIM22076.1"/>
    <property type="molecule type" value="Genomic_DNA"/>
</dbReference>
<feature type="transmembrane region" description="Helical" evidence="2">
    <location>
        <begin position="30"/>
        <end position="51"/>
    </location>
</feature>
<feature type="transmembrane region" description="Helical" evidence="2">
    <location>
        <begin position="71"/>
        <end position="91"/>
    </location>
</feature>
<evidence type="ECO:0000313" key="3">
    <source>
        <dbReference type="EMBL" id="KIM22076.1"/>
    </source>
</evidence>